<dbReference type="RefSeq" id="WP_180968534.1">
    <property type="nucleotide sequence ID" value="NZ_NFEZ01000005.1"/>
</dbReference>
<keyword evidence="2" id="KW-1185">Reference proteome</keyword>
<sequence>MNMIDKTKLLEWLKRELQYSQRENRRDEAKVLDMAIGKINSGAFDPPEENRH</sequence>
<dbReference type="AlphaFoldDB" id="A0A2N5MZK2"/>
<gene>
    <name evidence="1" type="ORF">B8V81_5050</name>
</gene>
<organism evidence="1 2">
    <name type="scientific">Paenibacillus pasadenensis</name>
    <dbReference type="NCBI Taxonomy" id="217090"/>
    <lineage>
        <taxon>Bacteria</taxon>
        <taxon>Bacillati</taxon>
        <taxon>Bacillota</taxon>
        <taxon>Bacilli</taxon>
        <taxon>Bacillales</taxon>
        <taxon>Paenibacillaceae</taxon>
        <taxon>Paenibacillus</taxon>
    </lineage>
</organism>
<evidence type="ECO:0000313" key="2">
    <source>
        <dbReference type="Proteomes" id="UP000234789"/>
    </source>
</evidence>
<accession>A0A2N5MZK2</accession>
<evidence type="ECO:0000313" key="1">
    <source>
        <dbReference type="EMBL" id="PLT43510.1"/>
    </source>
</evidence>
<dbReference type="EMBL" id="NFEZ01000005">
    <property type="protein sequence ID" value="PLT43510.1"/>
    <property type="molecule type" value="Genomic_DNA"/>
</dbReference>
<protein>
    <submittedName>
        <fullName evidence="1">Uncharacterized protein</fullName>
    </submittedName>
</protein>
<name>A0A2N5MZK2_9BACL</name>
<reference evidence="1 2" key="1">
    <citation type="submission" date="2017-05" db="EMBL/GenBank/DDBJ databases">
        <title>Functional genome analysis of Paenibacillus pasadenensis strain R16: insights on endophytic life style and antifungal activity.</title>
        <authorList>
            <person name="Passera A."/>
            <person name="Marcolungo L."/>
            <person name="Casati P."/>
            <person name="Brasca M."/>
            <person name="Quaglino F."/>
            <person name="Delledonne M."/>
        </authorList>
    </citation>
    <scope>NUCLEOTIDE SEQUENCE [LARGE SCALE GENOMIC DNA]</scope>
    <source>
        <strain evidence="1 2">R16</strain>
    </source>
</reference>
<comment type="caution">
    <text evidence="1">The sequence shown here is derived from an EMBL/GenBank/DDBJ whole genome shotgun (WGS) entry which is preliminary data.</text>
</comment>
<dbReference type="Proteomes" id="UP000234789">
    <property type="component" value="Unassembled WGS sequence"/>
</dbReference>
<proteinExistence type="predicted"/>